<dbReference type="EMBL" id="JXTI01000042">
    <property type="protein sequence ID" value="KWX14158.1"/>
    <property type="molecule type" value="Genomic_DNA"/>
</dbReference>
<name>A0A132NVS1_GIAIN</name>
<organism evidence="2 3">
    <name type="scientific">Giardia duodenalis assemblage B</name>
    <dbReference type="NCBI Taxonomy" id="1394984"/>
    <lineage>
        <taxon>Eukaryota</taxon>
        <taxon>Metamonada</taxon>
        <taxon>Diplomonadida</taxon>
        <taxon>Hexamitidae</taxon>
        <taxon>Giardiinae</taxon>
        <taxon>Giardia</taxon>
    </lineage>
</organism>
<comment type="caution">
    <text evidence="2">The sequence shown here is derived from an EMBL/GenBank/DDBJ whole genome shotgun (WGS) entry which is preliminary data.</text>
</comment>
<evidence type="ECO:0000256" key="1">
    <source>
        <dbReference type="PIRSR" id="PIRSR610708-1"/>
    </source>
</evidence>
<dbReference type="GO" id="GO:0008253">
    <property type="term" value="F:5'-nucleotidase activity"/>
    <property type="evidence" value="ECO:0007669"/>
    <property type="project" value="InterPro"/>
</dbReference>
<feature type="active site" description="Nucleophile" evidence="1">
    <location>
        <position position="7"/>
    </location>
</feature>
<proteinExistence type="predicted"/>
<dbReference type="SUPFAM" id="SSF56784">
    <property type="entry name" value="HAD-like"/>
    <property type="match status" value="1"/>
</dbReference>
<dbReference type="InterPro" id="IPR023214">
    <property type="entry name" value="HAD_sf"/>
</dbReference>
<dbReference type="InterPro" id="IPR010708">
    <property type="entry name" value="5'(3')-deoxyribonucleotidase"/>
</dbReference>
<dbReference type="OrthoDB" id="10248475at2759"/>
<dbReference type="InterPro" id="IPR036412">
    <property type="entry name" value="HAD-like_sf"/>
</dbReference>
<reference evidence="2 3" key="1">
    <citation type="journal article" date="2015" name="Mol. Biochem. Parasitol.">
        <title>Identification of polymorphic genes for use in assemblage B genotyping assays through comparative genomics of multiple assemblage B Giardia duodenalis isolates.</title>
        <authorList>
            <person name="Wielinga C."/>
            <person name="Thompson R.C."/>
            <person name="Monis P."/>
            <person name="Ryan U."/>
        </authorList>
    </citation>
    <scope>NUCLEOTIDE SEQUENCE [LARGE SCALE GENOMIC DNA]</scope>
    <source>
        <strain evidence="2 3">BAH15c1</strain>
    </source>
</reference>
<dbReference type="Proteomes" id="UP000070089">
    <property type="component" value="Unassembled WGS sequence"/>
</dbReference>
<sequence>MMRILVDMDDTLCDWMGASTTRITELGYPVSKDPRAYPVSIVLSEDYGLRATTLLYRAMREPGFFINLKPHRETVEMVRCLDLLGFDVRICTMPLPYDKEDWCKAEKRAWVATHLGHKFVDKMIFSSRKYEVAGLYLIDDSPATVHYAEQYNPQWKPVLVDHLYNRDLFCERRVSLETMQRDMLEILSRDGVLSQDCATLTPSISELQLALAGELAV</sequence>
<dbReference type="PANTHER" id="PTHR16504">
    <property type="entry name" value="5'(3')-DEOXYRIBONUCLEOTIDASE"/>
    <property type="match status" value="1"/>
</dbReference>
<evidence type="ECO:0000313" key="3">
    <source>
        <dbReference type="Proteomes" id="UP000070089"/>
    </source>
</evidence>
<feature type="active site" description="Proton donor" evidence="1">
    <location>
        <position position="9"/>
    </location>
</feature>
<dbReference type="Gene3D" id="1.10.40.40">
    <property type="entry name" value="Deoxyribonucleotidase, domain 2"/>
    <property type="match status" value="1"/>
</dbReference>
<evidence type="ECO:0000313" key="2">
    <source>
        <dbReference type="EMBL" id="KWX14158.1"/>
    </source>
</evidence>
<dbReference type="Gene3D" id="3.40.50.1000">
    <property type="entry name" value="HAD superfamily/HAD-like"/>
    <property type="match status" value="1"/>
</dbReference>
<accession>A0A132NVS1</accession>
<protein>
    <submittedName>
        <fullName evidence="2">Putative 5'-3' deoxyribonucleotidase</fullName>
    </submittedName>
</protein>
<dbReference type="AlphaFoldDB" id="A0A132NVS1"/>
<dbReference type="GO" id="GO:0009223">
    <property type="term" value="P:pyrimidine deoxyribonucleotide catabolic process"/>
    <property type="evidence" value="ECO:0007669"/>
    <property type="project" value="TreeGrafter"/>
</dbReference>
<gene>
    <name evidence="2" type="ORF">QR46_1855</name>
</gene>
<dbReference type="PANTHER" id="PTHR16504:SF4">
    <property type="entry name" value="5'(3')-DEOXYRIBONUCLEOTIDASE"/>
    <property type="match status" value="1"/>
</dbReference>
<dbReference type="VEuPathDB" id="GiardiaDB:QR46_1855"/>
<dbReference type="Pfam" id="PF06941">
    <property type="entry name" value="NT5C"/>
    <property type="match status" value="1"/>
</dbReference>